<dbReference type="Proteomes" id="UP001320170">
    <property type="component" value="Unassembled WGS sequence"/>
</dbReference>
<proteinExistence type="predicted"/>
<dbReference type="EMBL" id="JAJTND010000004">
    <property type="protein sequence ID" value="MCE3533146.1"/>
    <property type="molecule type" value="Genomic_DNA"/>
</dbReference>
<dbReference type="RefSeq" id="WP_232891057.1">
    <property type="nucleotide sequence ID" value="NZ_JAJSPM010000008.1"/>
</dbReference>
<evidence type="ECO:0000313" key="2">
    <source>
        <dbReference type="Proteomes" id="UP001320170"/>
    </source>
</evidence>
<organism evidence="1 2">
    <name type="scientific">Legionella resiliens</name>
    <dbReference type="NCBI Taxonomy" id="2905958"/>
    <lineage>
        <taxon>Bacteria</taxon>
        <taxon>Pseudomonadati</taxon>
        <taxon>Pseudomonadota</taxon>
        <taxon>Gammaproteobacteria</taxon>
        <taxon>Legionellales</taxon>
        <taxon>Legionellaceae</taxon>
        <taxon>Legionella</taxon>
    </lineage>
</organism>
<keyword evidence="2" id="KW-1185">Reference proteome</keyword>
<comment type="caution">
    <text evidence="1">The sequence shown here is derived from an EMBL/GenBank/DDBJ whole genome shotgun (WGS) entry which is preliminary data.</text>
</comment>
<accession>A0ABS8X306</accession>
<gene>
    <name evidence="1" type="ORF">LXO92_12220</name>
</gene>
<reference evidence="1 2" key="1">
    <citation type="journal article" date="2024" name="Pathogens">
        <title>Characterization of a Novel Species of Legionella Isolated from a Healthcare Facility: Legionella resiliens sp. nov.</title>
        <authorList>
            <person name="Cristino S."/>
            <person name="Pascale M.R."/>
            <person name="Marino F."/>
            <person name="Derelitto C."/>
            <person name="Salaris S."/>
            <person name="Orsini M."/>
            <person name="Squarzoni S."/>
            <person name="Grottola A."/>
            <person name="Girolamini L."/>
        </authorList>
    </citation>
    <scope>NUCLEOTIDE SEQUENCE [LARGE SCALE GENOMIC DNA]</scope>
    <source>
        <strain evidence="1 2">8cVS16</strain>
    </source>
</reference>
<name>A0ABS8X306_9GAMM</name>
<protein>
    <submittedName>
        <fullName evidence="1">Uncharacterized protein</fullName>
    </submittedName>
</protein>
<sequence>MMIEAYQLFYRYIKYLTLSQMIEQIRVKYQFRDDFDFYYCLRDIKIWMKLIKDKEDITVTSEAKKLTKEVSTLLYKAANKLETLLARRDDFLGCLDPFKTEDLLYSKKQKLSYEELIENCSDASATLRNCSDSLPATRKGRPLNTYCMRCVNLLIEMFMGGSDLELICYKNDERYSGNFYHFMIDMIPILQELGININKIKHESLGRYAAELIPQRRKDKPYTGIIFQSQIDESDTANKTISTC</sequence>
<evidence type="ECO:0000313" key="1">
    <source>
        <dbReference type="EMBL" id="MCE3533146.1"/>
    </source>
</evidence>